<protein>
    <recommendedName>
        <fullName evidence="2">Barstar (barnase inhibitor) domain-containing protein</fullName>
    </recommendedName>
</protein>
<comment type="caution">
    <text evidence="3">The sequence shown here is derived from an EMBL/GenBank/DDBJ whole genome shotgun (WGS) entry which is preliminary data.</text>
</comment>
<reference evidence="3 4" key="1">
    <citation type="submission" date="2019-07" db="EMBL/GenBank/DDBJ databases">
        <title>Whole genome shotgun sequence of Chryseobacterium lathyri NBRC 105250.</title>
        <authorList>
            <person name="Hosoyama A."/>
            <person name="Uohara A."/>
            <person name="Ohji S."/>
            <person name="Ichikawa N."/>
        </authorList>
    </citation>
    <scope>NUCLEOTIDE SEQUENCE [LARGE SCALE GENOMIC DNA]</scope>
    <source>
        <strain evidence="3 4">NBRC 105250</strain>
    </source>
</reference>
<comment type="similarity">
    <text evidence="1">Belongs to the barstar family.</text>
</comment>
<dbReference type="InterPro" id="IPR035905">
    <property type="entry name" value="Barstar-like_sf"/>
</dbReference>
<evidence type="ECO:0000256" key="1">
    <source>
        <dbReference type="ARBA" id="ARBA00006845"/>
    </source>
</evidence>
<dbReference type="Gene3D" id="3.30.370.10">
    <property type="entry name" value="Barstar-like"/>
    <property type="match status" value="1"/>
</dbReference>
<dbReference type="Proteomes" id="UP000321150">
    <property type="component" value="Unassembled WGS sequence"/>
</dbReference>
<dbReference type="Pfam" id="PF01337">
    <property type="entry name" value="Barstar"/>
    <property type="match status" value="1"/>
</dbReference>
<accession>A0A511YAN9</accession>
<dbReference type="SUPFAM" id="SSF52038">
    <property type="entry name" value="Barstar-related"/>
    <property type="match status" value="1"/>
</dbReference>
<name>A0A511YAN9_9FLAO</name>
<dbReference type="EMBL" id="BJYI01000007">
    <property type="protein sequence ID" value="GEN72271.1"/>
    <property type="molecule type" value="Genomic_DNA"/>
</dbReference>
<dbReference type="InterPro" id="IPR000468">
    <property type="entry name" value="Barstar"/>
</dbReference>
<evidence type="ECO:0000313" key="3">
    <source>
        <dbReference type="EMBL" id="GEN72271.1"/>
    </source>
</evidence>
<evidence type="ECO:0000259" key="2">
    <source>
        <dbReference type="Pfam" id="PF01337"/>
    </source>
</evidence>
<organism evidence="3 4">
    <name type="scientific">Chryseobacterium lathyri</name>
    <dbReference type="NCBI Taxonomy" id="395933"/>
    <lineage>
        <taxon>Bacteria</taxon>
        <taxon>Pseudomonadati</taxon>
        <taxon>Bacteroidota</taxon>
        <taxon>Flavobacteriia</taxon>
        <taxon>Flavobacteriales</taxon>
        <taxon>Weeksellaceae</taxon>
        <taxon>Chryseobacterium group</taxon>
        <taxon>Chryseobacterium</taxon>
    </lineage>
</organism>
<proteinExistence type="inferred from homology"/>
<dbReference type="RefSeq" id="WP_111956700.1">
    <property type="nucleotide sequence ID" value="NZ_BJYI01000007.1"/>
</dbReference>
<sequence length="236" mass="26943">MFGFAFDSETELEIIALIDNVKNIESPAAIIYRTVRLINVDNVSNLISAIENAAKIYENNGFICLLDDKKSIVTKTFISNIRIVKSQKNNITLLGQIWYHPPGYHKAWKMRLNNEIVQKNIWKSFRKEELQGWLVYALHTTTIGQVKENISIQIDGNEFHNLDGFFCTLGEEVNGIGGYFGRGFGALNDCLCGGFGVKTMSKLTWINHQRSKKIFKTKFDKILQIFADHHVKVILK</sequence>
<dbReference type="AlphaFoldDB" id="A0A511YAN9"/>
<gene>
    <name evidence="3" type="ORF">CLA01_23430</name>
</gene>
<dbReference type="OrthoDB" id="8859549at2"/>
<feature type="domain" description="Barstar (barnase inhibitor)" evidence="2">
    <location>
        <begin position="152"/>
        <end position="229"/>
    </location>
</feature>
<evidence type="ECO:0000313" key="4">
    <source>
        <dbReference type="Proteomes" id="UP000321150"/>
    </source>
</evidence>